<organism evidence="1 2">
    <name type="scientific">Aspergillus fijiensis CBS 313.89</name>
    <dbReference type="NCBI Taxonomy" id="1448319"/>
    <lineage>
        <taxon>Eukaryota</taxon>
        <taxon>Fungi</taxon>
        <taxon>Dikarya</taxon>
        <taxon>Ascomycota</taxon>
        <taxon>Pezizomycotina</taxon>
        <taxon>Eurotiomycetes</taxon>
        <taxon>Eurotiomycetidae</taxon>
        <taxon>Eurotiales</taxon>
        <taxon>Aspergillaceae</taxon>
        <taxon>Aspergillus</taxon>
    </lineage>
</organism>
<name>A0A8G1VTH1_9EURO</name>
<dbReference type="EMBL" id="KZ824736">
    <property type="protein sequence ID" value="RAK71073.1"/>
    <property type="molecule type" value="Genomic_DNA"/>
</dbReference>
<evidence type="ECO:0000313" key="2">
    <source>
        <dbReference type="Proteomes" id="UP000249789"/>
    </source>
</evidence>
<protein>
    <submittedName>
        <fullName evidence="1">Uncharacterized protein</fullName>
    </submittedName>
</protein>
<proteinExistence type="predicted"/>
<dbReference type="RefSeq" id="XP_040795085.1">
    <property type="nucleotide sequence ID" value="XM_040946626.1"/>
</dbReference>
<reference evidence="1 2" key="1">
    <citation type="submission" date="2018-02" db="EMBL/GenBank/DDBJ databases">
        <title>The genomes of Aspergillus section Nigri reveals drivers in fungal speciation.</title>
        <authorList>
            <consortium name="DOE Joint Genome Institute"/>
            <person name="Vesth T.C."/>
            <person name="Nybo J."/>
            <person name="Theobald S."/>
            <person name="Brandl J."/>
            <person name="Frisvad J.C."/>
            <person name="Nielsen K.F."/>
            <person name="Lyhne E.K."/>
            <person name="Kogle M.E."/>
            <person name="Kuo A."/>
            <person name="Riley R."/>
            <person name="Clum A."/>
            <person name="Nolan M."/>
            <person name="Lipzen A."/>
            <person name="Salamov A."/>
            <person name="Henrissat B."/>
            <person name="Wiebenga A."/>
            <person name="De vries R.P."/>
            <person name="Grigoriev I.V."/>
            <person name="Mortensen U.H."/>
            <person name="Andersen M.R."/>
            <person name="Baker S.E."/>
        </authorList>
    </citation>
    <scope>NUCLEOTIDE SEQUENCE [LARGE SCALE GENOMIC DNA]</scope>
    <source>
        <strain evidence="1 2">CBS 313.89</strain>
    </source>
</reference>
<accession>A0A8G1VTH1</accession>
<evidence type="ECO:0000313" key="1">
    <source>
        <dbReference type="EMBL" id="RAK71073.1"/>
    </source>
</evidence>
<dbReference type="OrthoDB" id="10563460at2759"/>
<sequence>MSSLKQTLSEYHPETKELDAWINETFILMRQYFDGLEVLRHNVDWRAIAYHAMFICGWCDRFDMTDAKSTMQQVQAKCIEFGQAHDIFTNRQMEAWPAFEKAFSQEKELESLRTAFSILAGPRAKQLGPQIVGHMLERVSDTTTEKLIDMMVDQMLISKATISLVSFGLG</sequence>
<dbReference type="GeneID" id="63863959"/>
<dbReference type="VEuPathDB" id="FungiDB:BO72DRAFT_464131"/>
<dbReference type="AlphaFoldDB" id="A0A8G1VTH1"/>
<keyword evidence="2" id="KW-1185">Reference proteome</keyword>
<dbReference type="Proteomes" id="UP000249789">
    <property type="component" value="Unassembled WGS sequence"/>
</dbReference>
<gene>
    <name evidence="1" type="ORF">BO72DRAFT_464131</name>
</gene>